<evidence type="ECO:0000313" key="2">
    <source>
        <dbReference type="Proteomes" id="UP001196413"/>
    </source>
</evidence>
<dbReference type="PROSITE" id="PS51257">
    <property type="entry name" value="PROKAR_LIPOPROTEIN"/>
    <property type="match status" value="1"/>
</dbReference>
<keyword evidence="2" id="KW-1185">Reference proteome</keyword>
<sequence length="159" mass="17868">MIRYQNHTILLILIGCLSFYQKYISGLEVLISIDPGTHFGGALYRIMSEKLRKEGEETQDGGQDEARRIINANKDIEIAAQKCFENLERFLEESVAELNNMNLRSHKDSAGVGADQYARKAFSQPHSKPIKPLREITGLSLAVISHQLAAPTHKTSRFV</sequence>
<dbReference type="Proteomes" id="UP001196413">
    <property type="component" value="Unassembled WGS sequence"/>
</dbReference>
<dbReference type="AlphaFoldDB" id="A0AAD5MIG2"/>
<reference evidence="1" key="1">
    <citation type="submission" date="2021-06" db="EMBL/GenBank/DDBJ databases">
        <title>Parelaphostrongylus tenuis whole genome reference sequence.</title>
        <authorList>
            <person name="Garwood T.J."/>
            <person name="Larsen P.A."/>
            <person name="Fountain-Jones N.M."/>
            <person name="Garbe J.R."/>
            <person name="Macchietto M.G."/>
            <person name="Kania S.A."/>
            <person name="Gerhold R.W."/>
            <person name="Richards J.E."/>
            <person name="Wolf T.M."/>
        </authorList>
    </citation>
    <scope>NUCLEOTIDE SEQUENCE</scope>
    <source>
        <strain evidence="1">MNPRO001-30</strain>
        <tissue evidence="1">Meninges</tissue>
    </source>
</reference>
<organism evidence="1 2">
    <name type="scientific">Parelaphostrongylus tenuis</name>
    <name type="common">Meningeal worm</name>
    <dbReference type="NCBI Taxonomy" id="148309"/>
    <lineage>
        <taxon>Eukaryota</taxon>
        <taxon>Metazoa</taxon>
        <taxon>Ecdysozoa</taxon>
        <taxon>Nematoda</taxon>
        <taxon>Chromadorea</taxon>
        <taxon>Rhabditida</taxon>
        <taxon>Rhabditina</taxon>
        <taxon>Rhabditomorpha</taxon>
        <taxon>Strongyloidea</taxon>
        <taxon>Metastrongylidae</taxon>
        <taxon>Parelaphostrongylus</taxon>
    </lineage>
</organism>
<name>A0AAD5MIG2_PARTN</name>
<accession>A0AAD5MIG2</accession>
<dbReference type="EMBL" id="JAHQIW010000472">
    <property type="protein sequence ID" value="KAJ1348286.1"/>
    <property type="molecule type" value="Genomic_DNA"/>
</dbReference>
<evidence type="ECO:0000313" key="1">
    <source>
        <dbReference type="EMBL" id="KAJ1348286.1"/>
    </source>
</evidence>
<gene>
    <name evidence="1" type="ORF">KIN20_003551</name>
</gene>
<protein>
    <submittedName>
        <fullName evidence="1">Uncharacterized protein</fullName>
    </submittedName>
</protein>
<proteinExistence type="predicted"/>
<comment type="caution">
    <text evidence="1">The sequence shown here is derived from an EMBL/GenBank/DDBJ whole genome shotgun (WGS) entry which is preliminary data.</text>
</comment>